<evidence type="ECO:0000256" key="1">
    <source>
        <dbReference type="SAM" id="MobiDB-lite"/>
    </source>
</evidence>
<proteinExistence type="predicted"/>
<feature type="region of interest" description="Disordered" evidence="1">
    <location>
        <begin position="1"/>
        <end position="33"/>
    </location>
</feature>
<gene>
    <name evidence="2" type="ORF">IV500_05220</name>
</gene>
<reference evidence="2 3" key="1">
    <citation type="submission" date="2020-11" db="EMBL/GenBank/DDBJ databases">
        <title>Arthrobacter antarcticus sp. nov., isolated from Antarctic Soil.</title>
        <authorList>
            <person name="Li J."/>
        </authorList>
    </citation>
    <scope>NUCLEOTIDE SEQUENCE [LARGE SCALE GENOMIC DNA]</scope>
    <source>
        <strain evidence="2 3">Z1-20</strain>
    </source>
</reference>
<dbReference type="Proteomes" id="UP000655366">
    <property type="component" value="Unassembled WGS sequence"/>
</dbReference>
<comment type="caution">
    <text evidence="2">The sequence shown here is derived from an EMBL/GenBank/DDBJ whole genome shotgun (WGS) entry which is preliminary data.</text>
</comment>
<dbReference type="RefSeq" id="WP_196395753.1">
    <property type="nucleotide sequence ID" value="NZ_JADNYM010000005.1"/>
</dbReference>
<name>A0A931G4V4_9MICC</name>
<protein>
    <submittedName>
        <fullName evidence="2">Uncharacterized protein</fullName>
    </submittedName>
</protein>
<evidence type="ECO:0000313" key="3">
    <source>
        <dbReference type="Proteomes" id="UP000655366"/>
    </source>
</evidence>
<accession>A0A931G4V4</accession>
<organism evidence="2 3">
    <name type="scientific">Arthrobacter terrae</name>
    <dbReference type="NCBI Taxonomy" id="2935737"/>
    <lineage>
        <taxon>Bacteria</taxon>
        <taxon>Bacillati</taxon>
        <taxon>Actinomycetota</taxon>
        <taxon>Actinomycetes</taxon>
        <taxon>Micrococcales</taxon>
        <taxon>Micrococcaceae</taxon>
        <taxon>Arthrobacter</taxon>
    </lineage>
</organism>
<sequence length="170" mass="18713">MTFTANDHPRGFGGRFTSTVHAEPGTTLTAPEPSDTIQCRRLEAAQMVLADYREMEILDHSPAGRETVTLGELGDPALALGNCWAATGELIEQVGASEFDVDWLDEITIRRARLGGQHVAVLAGDRDGQFVIDFTARQFHPELPFPYVAGVDEWKAIVERASGTRWIMDD</sequence>
<dbReference type="EMBL" id="JADNYM010000005">
    <property type="protein sequence ID" value="MBG0738820.1"/>
    <property type="molecule type" value="Genomic_DNA"/>
</dbReference>
<dbReference type="AlphaFoldDB" id="A0A931G4V4"/>
<keyword evidence="3" id="KW-1185">Reference proteome</keyword>
<evidence type="ECO:0000313" key="2">
    <source>
        <dbReference type="EMBL" id="MBG0738820.1"/>
    </source>
</evidence>